<keyword evidence="3" id="KW-1185">Reference proteome</keyword>
<keyword evidence="1" id="KW-0472">Membrane</keyword>
<accession>A0AAV0AGB9</accession>
<evidence type="ECO:0000313" key="2">
    <source>
        <dbReference type="EMBL" id="CAH7666757.1"/>
    </source>
</evidence>
<dbReference type="EMBL" id="CALTRL010000148">
    <property type="protein sequence ID" value="CAH7666757.1"/>
    <property type="molecule type" value="Genomic_DNA"/>
</dbReference>
<reference evidence="2" key="1">
    <citation type="submission" date="2022-06" db="EMBL/GenBank/DDBJ databases">
        <authorList>
            <consortium name="SYNGENTA / RWTH Aachen University"/>
        </authorList>
    </citation>
    <scope>NUCLEOTIDE SEQUENCE</scope>
</reference>
<evidence type="ECO:0000313" key="3">
    <source>
        <dbReference type="Proteomes" id="UP001153365"/>
    </source>
</evidence>
<keyword evidence="1" id="KW-0812">Transmembrane</keyword>
<organism evidence="2 3">
    <name type="scientific">Phakopsora pachyrhizi</name>
    <name type="common">Asian soybean rust disease fungus</name>
    <dbReference type="NCBI Taxonomy" id="170000"/>
    <lineage>
        <taxon>Eukaryota</taxon>
        <taxon>Fungi</taxon>
        <taxon>Dikarya</taxon>
        <taxon>Basidiomycota</taxon>
        <taxon>Pucciniomycotina</taxon>
        <taxon>Pucciniomycetes</taxon>
        <taxon>Pucciniales</taxon>
        <taxon>Phakopsoraceae</taxon>
        <taxon>Phakopsora</taxon>
    </lineage>
</organism>
<feature type="transmembrane region" description="Helical" evidence="1">
    <location>
        <begin position="15"/>
        <end position="39"/>
    </location>
</feature>
<dbReference type="Proteomes" id="UP001153365">
    <property type="component" value="Unassembled WGS sequence"/>
</dbReference>
<gene>
    <name evidence="2" type="ORF">PPACK8108_LOCUS1108</name>
</gene>
<comment type="caution">
    <text evidence="2">The sequence shown here is derived from an EMBL/GenBank/DDBJ whole genome shotgun (WGS) entry which is preliminary data.</text>
</comment>
<protein>
    <submittedName>
        <fullName evidence="2">Uncharacterized protein</fullName>
    </submittedName>
</protein>
<sequence length="111" mass="12223">PPACLFPSHSFLIPLPIYILLWLAKASILASVGPAIIYLKPLPVSLLRQPCNYLLLSYSPQHRCLSQPVSTLLKPAPTVLPVLGISYVGRDSRWLLLPFAAPLARAYHNIV</sequence>
<feature type="non-terminal residue" evidence="2">
    <location>
        <position position="1"/>
    </location>
</feature>
<evidence type="ECO:0000256" key="1">
    <source>
        <dbReference type="SAM" id="Phobius"/>
    </source>
</evidence>
<name>A0AAV0AGB9_PHAPC</name>
<keyword evidence="1" id="KW-1133">Transmembrane helix</keyword>
<proteinExistence type="predicted"/>
<dbReference type="AlphaFoldDB" id="A0AAV0AGB9"/>